<evidence type="ECO:0000256" key="5">
    <source>
        <dbReference type="SAM" id="Phobius"/>
    </source>
</evidence>
<dbReference type="PANTHER" id="PTHR37422">
    <property type="entry name" value="TEICHURONIC ACID BIOSYNTHESIS PROTEIN TUAE"/>
    <property type="match status" value="1"/>
</dbReference>
<dbReference type="Pfam" id="PF04932">
    <property type="entry name" value="Wzy_C"/>
    <property type="match status" value="1"/>
</dbReference>
<name>A0A396RNA0_9SPHN</name>
<dbReference type="OrthoDB" id="7628239at2"/>
<feature type="transmembrane region" description="Helical" evidence="5">
    <location>
        <begin position="427"/>
        <end position="445"/>
    </location>
</feature>
<proteinExistence type="predicted"/>
<dbReference type="InterPro" id="IPR007016">
    <property type="entry name" value="O-antigen_ligase-rel_domated"/>
</dbReference>
<sequence>MGLTADLLRSGWLWTTMIYLVACLVLGGSSAGGAIANALLQFGGLLIIVSALVLPRRSALPGEARIGLLLGLAAVAIALVQLVPLPWSIWTGFAGRGMIADSLTALGAGQPAMPISLSVDRTIASLLGFIPPLAMLSLGLRLDQPERRLALLVLIACVALSSIVGLLQITGAAQALYFYETTNYGRSVGFFANANHQATLLVMTLPLIAASIPPSDGSKPWWRPSNAVTLWLYAATALMALCAVATQSLAALGLVVVAGVGSAIILLTGRERVGGSRSSLIAGSLVLCVAMLGAGLYAMQQLAVNAEIGAMPGTRLDFYRNTLNAIGHFGLLGSGLGTFVDVYPAFQPATEFSRTYVNHAHNDILELVLETGLAGAILLLAAAWWFGRRSLDALRTTGGEGQLARGAALAIVVVLLHSMVDYPLRTSAIAGISGLLIALLCRPIVSAYRSADSGEA</sequence>
<dbReference type="GO" id="GO:0016020">
    <property type="term" value="C:membrane"/>
    <property type="evidence" value="ECO:0007669"/>
    <property type="project" value="UniProtKB-SubCell"/>
</dbReference>
<evidence type="ECO:0000313" key="8">
    <source>
        <dbReference type="Proteomes" id="UP000266693"/>
    </source>
</evidence>
<keyword evidence="2 5" id="KW-0812">Transmembrane</keyword>
<feature type="transmembrane region" description="Helical" evidence="5">
    <location>
        <begin position="325"/>
        <end position="346"/>
    </location>
</feature>
<feature type="transmembrane region" description="Helical" evidence="5">
    <location>
        <begin position="66"/>
        <end position="87"/>
    </location>
</feature>
<dbReference type="RefSeq" id="WP_118864964.1">
    <property type="nucleotide sequence ID" value="NZ_QWLV01000008.1"/>
</dbReference>
<feature type="transmembrane region" description="Helical" evidence="5">
    <location>
        <begin position="149"/>
        <end position="177"/>
    </location>
</feature>
<feature type="transmembrane region" description="Helical" evidence="5">
    <location>
        <begin position="252"/>
        <end position="268"/>
    </location>
</feature>
<evidence type="ECO:0000256" key="1">
    <source>
        <dbReference type="ARBA" id="ARBA00004141"/>
    </source>
</evidence>
<evidence type="ECO:0000313" key="7">
    <source>
        <dbReference type="EMBL" id="RHW16652.1"/>
    </source>
</evidence>
<feature type="transmembrane region" description="Helical" evidence="5">
    <location>
        <begin position="123"/>
        <end position="142"/>
    </location>
</feature>
<evidence type="ECO:0000256" key="3">
    <source>
        <dbReference type="ARBA" id="ARBA00022989"/>
    </source>
</evidence>
<organism evidence="7 8">
    <name type="scientific">Sphingomonas gilva</name>
    <dbReference type="NCBI Taxonomy" id="2305907"/>
    <lineage>
        <taxon>Bacteria</taxon>
        <taxon>Pseudomonadati</taxon>
        <taxon>Pseudomonadota</taxon>
        <taxon>Alphaproteobacteria</taxon>
        <taxon>Sphingomonadales</taxon>
        <taxon>Sphingomonadaceae</taxon>
        <taxon>Sphingomonas</taxon>
    </lineage>
</organism>
<dbReference type="Proteomes" id="UP000266693">
    <property type="component" value="Unassembled WGS sequence"/>
</dbReference>
<dbReference type="InterPro" id="IPR051533">
    <property type="entry name" value="WaaL-like"/>
</dbReference>
<comment type="caution">
    <text evidence="7">The sequence shown here is derived from an EMBL/GenBank/DDBJ whole genome shotgun (WGS) entry which is preliminary data.</text>
</comment>
<evidence type="ECO:0000259" key="6">
    <source>
        <dbReference type="Pfam" id="PF04932"/>
    </source>
</evidence>
<gene>
    <name evidence="7" type="ORF">D1610_14765</name>
</gene>
<keyword evidence="4 5" id="KW-0472">Membrane</keyword>
<comment type="subcellular location">
    <subcellularLocation>
        <location evidence="1">Membrane</location>
        <topology evidence="1">Multi-pass membrane protein</topology>
    </subcellularLocation>
</comment>
<dbReference type="EMBL" id="QWLV01000008">
    <property type="protein sequence ID" value="RHW16652.1"/>
    <property type="molecule type" value="Genomic_DNA"/>
</dbReference>
<feature type="domain" description="O-antigen ligase-related" evidence="6">
    <location>
        <begin position="235"/>
        <end position="380"/>
    </location>
</feature>
<keyword evidence="3 5" id="KW-1133">Transmembrane helix</keyword>
<accession>A0A396RNA0</accession>
<dbReference type="AlphaFoldDB" id="A0A396RNA0"/>
<keyword evidence="8" id="KW-1185">Reference proteome</keyword>
<feature type="transmembrane region" description="Helical" evidence="5">
    <location>
        <begin position="280"/>
        <end position="299"/>
    </location>
</feature>
<dbReference type="PANTHER" id="PTHR37422:SF13">
    <property type="entry name" value="LIPOPOLYSACCHARIDE BIOSYNTHESIS PROTEIN PA4999-RELATED"/>
    <property type="match status" value="1"/>
</dbReference>
<evidence type="ECO:0000256" key="4">
    <source>
        <dbReference type="ARBA" id="ARBA00023136"/>
    </source>
</evidence>
<reference evidence="7 8" key="1">
    <citation type="submission" date="2018-08" db="EMBL/GenBank/DDBJ databases">
        <title>The multiple taxonomic identification of Sphingomonas gilva.</title>
        <authorList>
            <person name="Zhu D."/>
            <person name="Zheng S."/>
        </authorList>
    </citation>
    <scope>NUCLEOTIDE SEQUENCE [LARGE SCALE GENOMIC DNA]</scope>
    <source>
        <strain evidence="7 8">ZDH117</strain>
    </source>
</reference>
<feature type="transmembrane region" description="Helical" evidence="5">
    <location>
        <begin position="12"/>
        <end position="29"/>
    </location>
</feature>
<feature type="transmembrane region" description="Helical" evidence="5">
    <location>
        <begin position="402"/>
        <end position="420"/>
    </location>
</feature>
<feature type="transmembrane region" description="Helical" evidence="5">
    <location>
        <begin position="35"/>
        <end position="54"/>
    </location>
</feature>
<protein>
    <recommendedName>
        <fullName evidence="6">O-antigen ligase-related domain-containing protein</fullName>
    </recommendedName>
</protein>
<evidence type="ECO:0000256" key="2">
    <source>
        <dbReference type="ARBA" id="ARBA00022692"/>
    </source>
</evidence>
<feature type="transmembrane region" description="Helical" evidence="5">
    <location>
        <begin position="367"/>
        <end position="387"/>
    </location>
</feature>